<proteinExistence type="predicted"/>
<dbReference type="Gene3D" id="2.60.120.620">
    <property type="entry name" value="q2cbj1_9rhob like domain"/>
    <property type="match status" value="1"/>
</dbReference>
<dbReference type="KEGG" id="vg:30309989"/>
<dbReference type="OrthoDB" id="23820at10239"/>
<dbReference type="GeneID" id="30309989"/>
<sequence length="237" mass="26699">MNLDYIFPTPVWWVDLDIDLAKMEDIAYNIAHEMPSKARSNRGLLNYQSPDFMGEQILEDESLGDDEFKKLLIQIKSKALEAFGSYGTPYTSIEYANAWFNINGQGGYNEVHTHPGAVMSGAFYVKVPEGECGRLTFHKDASEGFLVHSIGTSEDMSTAEVPHTHSTWSYPPVAGRLFLFPAWVAHGVRENETEDERVSISFNFIPVRNKQNMLDIIKQNESSTISYDGSNRSDNTD</sequence>
<name>A0A1D8KSA3_9CAUD</name>
<protein>
    <submittedName>
        <fullName evidence="1">2OG-Fe(II) oxygenase superfamily domain containing protein</fullName>
    </submittedName>
</protein>
<accession>A0A1D8KSA3</accession>
<organism evidence="1 2">
    <name type="scientific">Synechococcus phage S-WAM1</name>
    <dbReference type="NCBI Taxonomy" id="1815521"/>
    <lineage>
        <taxon>Viruses</taxon>
        <taxon>Duplodnaviria</taxon>
        <taxon>Heunggongvirae</taxon>
        <taxon>Uroviricota</taxon>
        <taxon>Caudoviricetes</taxon>
        <taxon>Pantevenvirales</taxon>
        <taxon>Kyanoviridae</taxon>
        <taxon>Sokavirus</taxon>
        <taxon>Sokavirus swam1</taxon>
    </lineage>
</organism>
<evidence type="ECO:0000313" key="2">
    <source>
        <dbReference type="Proteomes" id="UP000204364"/>
    </source>
</evidence>
<dbReference type="Proteomes" id="UP000204364">
    <property type="component" value="Segment"/>
</dbReference>
<evidence type="ECO:0000313" key="1">
    <source>
        <dbReference type="EMBL" id="AOV61509.1"/>
    </source>
</evidence>
<dbReference type="InterPro" id="IPR012668">
    <property type="entry name" value="CHP02466"/>
</dbReference>
<dbReference type="Pfam" id="PF13759">
    <property type="entry name" value="2OG-FeII_Oxy_5"/>
    <property type="match status" value="1"/>
</dbReference>
<dbReference type="EMBL" id="KU686210">
    <property type="protein sequence ID" value="AOV61509.1"/>
    <property type="molecule type" value="Genomic_DNA"/>
</dbReference>
<gene>
    <name evidence="1" type="ORF">P090810_036</name>
</gene>
<dbReference type="RefSeq" id="YP_009325025.1">
    <property type="nucleotide sequence ID" value="NC_031944.1"/>
</dbReference>
<reference evidence="1 2" key="1">
    <citation type="journal article" date="2016" name="Virology">
        <title>The genomic content and context of auxiliary metabolic genes in marine cyanomyoviruses.</title>
        <authorList>
            <person name="Crummett L.T."/>
            <person name="Puxty R.J."/>
            <person name="Weihe C."/>
            <person name="Marston M.F."/>
            <person name="Martiny J.B."/>
        </authorList>
    </citation>
    <scope>NUCLEOTIDE SEQUENCE [LARGE SCALE GENOMIC DNA]</scope>
    <source>
        <strain evidence="1">0810PA09</strain>
    </source>
</reference>
<dbReference type="NCBIfam" id="TIGR02466">
    <property type="entry name" value="TIGR02466 family protein"/>
    <property type="match status" value="1"/>
</dbReference>
<keyword evidence="2" id="KW-1185">Reference proteome</keyword>